<feature type="compositionally biased region" description="Basic and acidic residues" evidence="16">
    <location>
        <begin position="382"/>
        <end position="396"/>
    </location>
</feature>
<dbReference type="FunFam" id="3.20.20.210:FF:000003">
    <property type="entry name" value="5-methyltetrahydropteroyltriglutamate--homocysteine methyltransferase"/>
    <property type="match status" value="1"/>
</dbReference>
<dbReference type="NCBIfam" id="TIGR01371">
    <property type="entry name" value="met_syn_B12ind"/>
    <property type="match status" value="1"/>
</dbReference>
<feature type="binding site" evidence="13">
    <location>
        <position position="19"/>
    </location>
    <ligand>
        <name>5-methyltetrahydropteroyltri-L-glutamate</name>
        <dbReference type="ChEBI" id="CHEBI:58207"/>
    </ligand>
</feature>
<feature type="binding site" evidence="14">
    <location>
        <position position="632"/>
    </location>
    <ligand>
        <name>Zn(2+)</name>
        <dbReference type="ChEBI" id="CHEBI:29105"/>
        <label>1</label>
        <note>catalytic</note>
    </ligand>
</feature>
<feature type="binding site" evidence="14">
    <location>
        <position position="643"/>
    </location>
    <ligand>
        <name>Zn(2+)</name>
        <dbReference type="ChEBI" id="CHEBI:29105"/>
        <label>1</label>
        <note>catalytic</note>
    </ligand>
</feature>
<feature type="binding site" evidence="13">
    <location>
        <position position="589"/>
    </location>
    <ligand>
        <name>L-methionine</name>
        <dbReference type="ChEBI" id="CHEBI:57844"/>
    </ligand>
</feature>
<evidence type="ECO:0000256" key="13">
    <source>
        <dbReference type="PIRSR" id="PIRSR000382-1"/>
    </source>
</evidence>
<dbReference type="CDD" id="cd03312">
    <property type="entry name" value="CIMS_N_terminal_like"/>
    <property type="match status" value="1"/>
</dbReference>
<dbReference type="EMBL" id="NKCK01000121">
    <property type="protein sequence ID" value="RSL97890.1"/>
    <property type="molecule type" value="Genomic_DNA"/>
</dbReference>
<evidence type="ECO:0000259" key="18">
    <source>
        <dbReference type="Pfam" id="PF08267"/>
    </source>
</evidence>
<accession>A0A428T790</accession>
<dbReference type="GO" id="GO:0003871">
    <property type="term" value="F:5-methyltetrahydropteroyltriglutamate-homocysteine S-methyltransferase activity"/>
    <property type="evidence" value="ECO:0007669"/>
    <property type="project" value="UniProtKB-EC"/>
</dbReference>
<feature type="binding site" evidence="14">
    <location>
        <position position="656"/>
    </location>
    <ligand>
        <name>Zn(2+)</name>
        <dbReference type="ChEBI" id="CHEBI:29105"/>
        <label>1</label>
        <note>catalytic</note>
    </ligand>
</feature>
<reference evidence="19 20" key="1">
    <citation type="submission" date="2017-06" db="EMBL/GenBank/DDBJ databases">
        <title>Comparative genomic analysis of Ambrosia Fusariam Clade fungi.</title>
        <authorList>
            <person name="Stajich J.E."/>
            <person name="Carrillo J."/>
            <person name="Kijimoto T."/>
            <person name="Eskalen A."/>
            <person name="O'Donnell K."/>
            <person name="Kasson M."/>
        </authorList>
    </citation>
    <scope>NUCLEOTIDE SEQUENCE [LARGE SCALE GENOMIC DNA]</scope>
    <source>
        <strain evidence="19 20">NRRL62579</strain>
    </source>
</reference>
<dbReference type="PANTHER" id="PTHR30519">
    <property type="entry name" value="5-METHYLTETRAHYDROPTEROYLTRIGLUTAMATE--HOMOCYSTEINE METHYLTRANSFERASE"/>
    <property type="match status" value="1"/>
</dbReference>
<proteinExistence type="inferred from homology"/>
<dbReference type="Pfam" id="PF08267">
    <property type="entry name" value="Meth_synt_1"/>
    <property type="match status" value="1"/>
</dbReference>
<organism evidence="19 20">
    <name type="scientific">Fusarium oligoseptatum</name>
    <dbReference type="NCBI Taxonomy" id="2604345"/>
    <lineage>
        <taxon>Eukaryota</taxon>
        <taxon>Fungi</taxon>
        <taxon>Dikarya</taxon>
        <taxon>Ascomycota</taxon>
        <taxon>Pezizomycotina</taxon>
        <taxon>Sordariomycetes</taxon>
        <taxon>Hypocreomycetidae</taxon>
        <taxon>Hypocreales</taxon>
        <taxon>Nectriaceae</taxon>
        <taxon>Fusarium</taxon>
        <taxon>Fusarium solani species complex</taxon>
    </lineage>
</organism>
<dbReference type="Pfam" id="PF01717">
    <property type="entry name" value="Meth_synt_2"/>
    <property type="match status" value="1"/>
</dbReference>
<comment type="pathway">
    <text evidence="2">Amino-acid biosynthesis; L-methionine biosynthesis via de novo pathway; L-methionine from L-homocysteine (MetE route): step 1/1.</text>
</comment>
<comment type="function">
    <text evidence="1">Catalyzes the transfer of a methyl group from 5-methyltetrahydrofolate to homocysteine resulting in methionine formation.</text>
</comment>
<keyword evidence="6" id="KW-0028">Amino-acid biosynthesis</keyword>
<keyword evidence="20" id="KW-1185">Reference proteome</keyword>
<keyword evidence="10" id="KW-0486">Methionine biosynthesis</keyword>
<dbReference type="EC" id="2.1.1.14" evidence="4"/>
<evidence type="ECO:0000256" key="14">
    <source>
        <dbReference type="PIRSR" id="PIRSR000382-2"/>
    </source>
</evidence>
<evidence type="ECO:0000256" key="10">
    <source>
        <dbReference type="ARBA" id="ARBA00023167"/>
    </source>
</evidence>
<gene>
    <name evidence="19" type="ORF">CEP52_010644</name>
</gene>
<dbReference type="PIRSF" id="PIRSF000382">
    <property type="entry name" value="MeTrfase_B12_ind"/>
    <property type="match status" value="1"/>
</dbReference>
<dbReference type="InterPro" id="IPR002629">
    <property type="entry name" value="Met_Synth_C/arc"/>
</dbReference>
<feature type="region of interest" description="Disordered" evidence="16">
    <location>
        <begin position="366"/>
        <end position="396"/>
    </location>
</feature>
<feature type="binding site" evidence="13">
    <location>
        <begin position="421"/>
        <end position="423"/>
    </location>
    <ligand>
        <name>L-methionine</name>
        <dbReference type="ChEBI" id="CHEBI:57844"/>
    </ligand>
</feature>
<keyword evidence="9 14" id="KW-0862">Zinc</keyword>
<evidence type="ECO:0000256" key="11">
    <source>
        <dbReference type="ARBA" id="ARBA00030765"/>
    </source>
</evidence>
<evidence type="ECO:0000313" key="19">
    <source>
        <dbReference type="EMBL" id="RSL97890.1"/>
    </source>
</evidence>
<evidence type="ECO:0000256" key="1">
    <source>
        <dbReference type="ARBA" id="ARBA00002777"/>
    </source>
</evidence>
<dbReference type="Proteomes" id="UP000287144">
    <property type="component" value="Unassembled WGS sequence"/>
</dbReference>
<feature type="binding site" evidence="14">
    <location>
        <position position="717"/>
    </location>
    <ligand>
        <name>Zn(2+)</name>
        <dbReference type="ChEBI" id="CHEBI:29105"/>
        <label>1</label>
        <note>catalytic</note>
    </ligand>
</feature>
<feature type="active site" description="Proton donor" evidence="15">
    <location>
        <position position="685"/>
    </location>
</feature>
<feature type="binding site" evidence="13">
    <location>
        <position position="551"/>
    </location>
    <ligand>
        <name>5-methyltetrahydropteroyltri-L-glutamate</name>
        <dbReference type="ChEBI" id="CHEBI:58207"/>
    </ligand>
</feature>
<dbReference type="InterPro" id="IPR013215">
    <property type="entry name" value="Cbl-indep_Met_Synth_N"/>
</dbReference>
<name>A0A428T790_9HYPO</name>
<feature type="binding site" evidence="14">
    <location>
        <position position="634"/>
    </location>
    <ligand>
        <name>Zn(2+)</name>
        <dbReference type="ChEBI" id="CHEBI:29105"/>
        <label>1</label>
        <note>catalytic</note>
    </ligand>
</feature>
<sequence>MVQSAILGFPRMGVNRDLKKATEAYWGGKISQADLLAEAKRLRLAHWKIQQDAGVDVIPSNDFALYDQVLHQIQDFGAVPERYTKDGLDPIDQYFAMGRGHQKEGVDVPSLEMVKWFDSNYHYVKPTLQDNQTFTLTASPKAVNEFKEAKEAGIPTRPVLVGPVSFLHLGKADRGQSVDPIDLLEKLLPVYEQLLTQLKEAGAETVQIDEPVLVFDLPAKTKAAFKPAYEKFASLGDKIPKLVFTTYFGDIVHNLDLLPKDVYGVHIDLVRNPEQLETVLGALGPKTILSAGVVDGRNIWKTNLKRAIEIVETAIQKLGKDRKKLDPEIADWFSFATEKASEIALIAKAVTEGPAAVREQLEANAKSIQARATSPRTNNPQVKDRQSKITEQDYNRKSEFPARISQQQKKLNLPLFPTTTIGSFPQTKEIRVQRNKFTKGEITLEEYDRFIEKEIDDNIKIQEELGLDVFVHGEPERNDMVQFFGERLDGYAFTTHAWVQSYGSRCVRPPIIVGDISRPAPMTVKESKYAVTVSSKPMKGMLTGPVTCLRWSFPRDDVHQSVQAEQLALALRDEVVDLEKAGVDVIQVDEPALREGLPLRSGEERDAYLKWAVKAFRLSTTGVEDSTQIHSHFCYSEFQDFFHAIAALDADVLSIENSKSDAKLLRVFVDSAYPRHIGPGVYDIHSPRVPSEQEIKDRIEEMLQFLKPEQLWIDPDCGLKTRQWKETKEALSNMVNAAKYFRTKYAQ</sequence>
<evidence type="ECO:0000256" key="5">
    <source>
        <dbReference type="ARBA" id="ARBA00022603"/>
    </source>
</evidence>
<dbReference type="STRING" id="1325735.A0A428T790"/>
<comment type="caution">
    <text evidence="19">The sequence shown here is derived from an EMBL/GenBank/DDBJ whole genome shotgun (WGS) entry which is preliminary data.</text>
</comment>
<keyword evidence="5" id="KW-0489">Methyltransferase</keyword>
<dbReference type="CDD" id="cd03311">
    <property type="entry name" value="CIMS_C_terminal_like"/>
    <property type="match status" value="1"/>
</dbReference>
<feature type="domain" description="Cobalamin-independent methionine synthase MetE C-terminal/archaeal" evidence="17">
    <location>
        <begin position="416"/>
        <end position="739"/>
    </location>
</feature>
<evidence type="ECO:0000256" key="7">
    <source>
        <dbReference type="ARBA" id="ARBA00022679"/>
    </source>
</evidence>
<feature type="binding site" evidence="13">
    <location>
        <position position="589"/>
    </location>
    <ligand>
        <name>L-homocysteine</name>
        <dbReference type="ChEBI" id="CHEBI:58199"/>
    </ligand>
</feature>
<dbReference type="Gene3D" id="3.20.20.210">
    <property type="match status" value="2"/>
</dbReference>
<evidence type="ECO:0000256" key="2">
    <source>
        <dbReference type="ARBA" id="ARBA00004681"/>
    </source>
</evidence>
<dbReference type="AlphaFoldDB" id="A0A428T790"/>
<dbReference type="HAMAP" id="MF_00172">
    <property type="entry name" value="Meth_synth"/>
    <property type="match status" value="1"/>
</dbReference>
<feature type="domain" description="Cobalamin-independent methionine synthase MetE N-terminal" evidence="18">
    <location>
        <begin position="4"/>
        <end position="317"/>
    </location>
</feature>
<dbReference type="InterPro" id="IPR038071">
    <property type="entry name" value="UROD/MetE-like_sf"/>
</dbReference>
<feature type="compositionally biased region" description="Polar residues" evidence="16">
    <location>
        <begin position="366"/>
        <end position="381"/>
    </location>
</feature>
<feature type="binding site" evidence="13">
    <location>
        <position position="474"/>
    </location>
    <ligand>
        <name>L-methionine</name>
        <dbReference type="ChEBI" id="CHEBI:57844"/>
    </ligand>
</feature>
<dbReference type="NCBIfam" id="NF003556">
    <property type="entry name" value="PRK05222.1"/>
    <property type="match status" value="1"/>
</dbReference>
<feature type="binding site" evidence="13">
    <location>
        <position position="120"/>
    </location>
    <ligand>
        <name>5-methyltetrahydropteroyltri-L-glutamate</name>
        <dbReference type="ChEBI" id="CHEBI:58207"/>
    </ligand>
</feature>
<dbReference type="GO" id="GO:0032259">
    <property type="term" value="P:methylation"/>
    <property type="evidence" value="ECO:0007669"/>
    <property type="project" value="UniProtKB-KW"/>
</dbReference>
<evidence type="ECO:0000256" key="16">
    <source>
        <dbReference type="SAM" id="MobiDB-lite"/>
    </source>
</evidence>
<comment type="cofactor">
    <cofactor evidence="14">
        <name>Zn(2+)</name>
        <dbReference type="ChEBI" id="CHEBI:29105"/>
    </cofactor>
    <text evidence="14">Binds 2 Zn(2+) ions per subunit.</text>
</comment>
<keyword evidence="7" id="KW-0808">Transferase</keyword>
<comment type="similarity">
    <text evidence="3">Belongs to the vitamin-B12 independent methionine synthase family.</text>
</comment>
<evidence type="ECO:0000256" key="12">
    <source>
        <dbReference type="ARBA" id="ARBA00031314"/>
    </source>
</evidence>
<dbReference type="InterPro" id="IPR006276">
    <property type="entry name" value="Cobalamin-indep_Met_synthase"/>
</dbReference>
<feature type="binding site" evidence="13">
    <location>
        <begin position="421"/>
        <end position="423"/>
    </location>
    <ligand>
        <name>L-homocysteine</name>
        <dbReference type="ChEBI" id="CHEBI:58199"/>
    </ligand>
</feature>
<dbReference type="GO" id="GO:0008270">
    <property type="term" value="F:zinc ion binding"/>
    <property type="evidence" value="ECO:0007669"/>
    <property type="project" value="InterPro"/>
</dbReference>
<keyword evidence="8 14" id="KW-0479">Metal-binding</keyword>
<evidence type="ECO:0000256" key="8">
    <source>
        <dbReference type="ARBA" id="ARBA00022723"/>
    </source>
</evidence>
<evidence type="ECO:0000256" key="6">
    <source>
        <dbReference type="ARBA" id="ARBA00022605"/>
    </source>
</evidence>
<dbReference type="SUPFAM" id="SSF51726">
    <property type="entry name" value="UROD/MetE-like"/>
    <property type="match status" value="2"/>
</dbReference>
<dbReference type="GO" id="GO:0071265">
    <property type="term" value="P:L-methionine biosynthetic process"/>
    <property type="evidence" value="ECO:0007669"/>
    <property type="project" value="UniProtKB-ARBA"/>
</dbReference>
<evidence type="ECO:0000256" key="3">
    <source>
        <dbReference type="ARBA" id="ARBA00009553"/>
    </source>
</evidence>
<protein>
    <recommendedName>
        <fullName evidence="4">5-methyltetrahydropteroyltriglutamate--homocysteine S-methyltransferase</fullName>
        <ecNumber evidence="4">2.1.1.14</ecNumber>
    </recommendedName>
    <alternativeName>
        <fullName evidence="12">Cobalamin-independent methionine synthase</fullName>
    </alternativeName>
    <alternativeName>
        <fullName evidence="11">Methionine synthase, vitamin-B12 independent isozyme</fullName>
    </alternativeName>
</protein>
<feature type="binding site" evidence="13">
    <location>
        <begin position="505"/>
        <end position="506"/>
    </location>
    <ligand>
        <name>5-methyltetrahydropteroyltri-L-glutamate</name>
        <dbReference type="ChEBI" id="CHEBI:58207"/>
    </ligand>
</feature>
<evidence type="ECO:0000256" key="4">
    <source>
        <dbReference type="ARBA" id="ARBA00012034"/>
    </source>
</evidence>
<evidence type="ECO:0000256" key="9">
    <source>
        <dbReference type="ARBA" id="ARBA00022833"/>
    </source>
</evidence>
<evidence type="ECO:0000259" key="17">
    <source>
        <dbReference type="Pfam" id="PF01717"/>
    </source>
</evidence>
<dbReference type="FunFam" id="3.20.20.210:FF:000002">
    <property type="entry name" value="5-methyltetrahydropteroyltriglutamate--homocysteine methyltransferase"/>
    <property type="match status" value="1"/>
</dbReference>
<dbReference type="UniPathway" id="UPA00051">
    <property type="reaction ID" value="UER00082"/>
</dbReference>
<evidence type="ECO:0000256" key="15">
    <source>
        <dbReference type="PIRSR" id="PIRSR000382-3"/>
    </source>
</evidence>
<evidence type="ECO:0000313" key="20">
    <source>
        <dbReference type="Proteomes" id="UP000287144"/>
    </source>
</evidence>